<feature type="non-terminal residue" evidence="1">
    <location>
        <position position="325"/>
    </location>
</feature>
<evidence type="ECO:0000313" key="2">
    <source>
        <dbReference type="Proteomes" id="UP000789920"/>
    </source>
</evidence>
<dbReference type="Proteomes" id="UP000789920">
    <property type="component" value="Unassembled WGS sequence"/>
</dbReference>
<reference evidence="1" key="1">
    <citation type="submission" date="2021-06" db="EMBL/GenBank/DDBJ databases">
        <authorList>
            <person name="Kallberg Y."/>
            <person name="Tangrot J."/>
            <person name="Rosling A."/>
        </authorList>
    </citation>
    <scope>NUCLEOTIDE SEQUENCE</scope>
    <source>
        <strain evidence="1">MA461A</strain>
    </source>
</reference>
<protein>
    <submittedName>
        <fullName evidence="1">21235_t:CDS:1</fullName>
    </submittedName>
</protein>
<sequence>YPREERDEITKLDINSKELKGFLYLKGFTNLKELDCSNNQLTNLVLLDCPNLETLICNNNKITTNLDFLKSVNELEKLNISNCPTEGSLKPLQNLNKLEVLDISNTNLSEGLEYLPESCEYLICNSDYQHKSIELTKELDKMAVGGGVVAGTVNLPVGIAMVAAPLLADGTTTWIKENLYDAQEKNVAVKELSAKTEKFLSIYDEDKNKEISIDELIKERDKLAQDLNLSEEKSKTWGIVNAIKKLETEIIKYRKPSYGIGEGEVKTDEGETGKIEQLELENQTLEILKLQKRIEEMEESLKYYNDTETTQKLQVELTDLKIKLA</sequence>
<evidence type="ECO:0000313" key="1">
    <source>
        <dbReference type="EMBL" id="CAG8766554.1"/>
    </source>
</evidence>
<comment type="caution">
    <text evidence="1">The sequence shown here is derived from an EMBL/GenBank/DDBJ whole genome shotgun (WGS) entry which is preliminary data.</text>
</comment>
<feature type="non-terminal residue" evidence="1">
    <location>
        <position position="1"/>
    </location>
</feature>
<gene>
    <name evidence="1" type="ORF">RPERSI_LOCUS15871</name>
</gene>
<accession>A0ACA9QW91</accession>
<organism evidence="1 2">
    <name type="scientific">Racocetra persica</name>
    <dbReference type="NCBI Taxonomy" id="160502"/>
    <lineage>
        <taxon>Eukaryota</taxon>
        <taxon>Fungi</taxon>
        <taxon>Fungi incertae sedis</taxon>
        <taxon>Mucoromycota</taxon>
        <taxon>Glomeromycotina</taxon>
        <taxon>Glomeromycetes</taxon>
        <taxon>Diversisporales</taxon>
        <taxon>Gigasporaceae</taxon>
        <taxon>Racocetra</taxon>
    </lineage>
</organism>
<proteinExistence type="predicted"/>
<keyword evidence="2" id="KW-1185">Reference proteome</keyword>
<name>A0ACA9QW91_9GLOM</name>
<dbReference type="EMBL" id="CAJVQC010038594">
    <property type="protein sequence ID" value="CAG8766554.1"/>
    <property type="molecule type" value="Genomic_DNA"/>
</dbReference>